<dbReference type="InterPro" id="IPR011992">
    <property type="entry name" value="EF-hand-dom_pair"/>
</dbReference>
<dbReference type="STRING" id="46731.A0A3M6U8W7"/>
<dbReference type="CDD" id="cd00051">
    <property type="entry name" value="EFh"/>
    <property type="match status" value="1"/>
</dbReference>
<evidence type="ECO:0000313" key="4">
    <source>
        <dbReference type="Proteomes" id="UP000275408"/>
    </source>
</evidence>
<feature type="region of interest" description="Disordered" evidence="1">
    <location>
        <begin position="243"/>
        <end position="285"/>
    </location>
</feature>
<dbReference type="Gene3D" id="1.10.238.10">
    <property type="entry name" value="EF-hand"/>
    <property type="match status" value="1"/>
</dbReference>
<evidence type="ECO:0000313" key="3">
    <source>
        <dbReference type="EMBL" id="RMX50087.1"/>
    </source>
</evidence>
<name>A0A3M6U8W7_POCDA</name>
<comment type="caution">
    <text evidence="3">The sequence shown here is derived from an EMBL/GenBank/DDBJ whole genome shotgun (WGS) entry which is preliminary data.</text>
</comment>
<feature type="domain" description="EF-hand" evidence="2">
    <location>
        <begin position="600"/>
        <end position="635"/>
    </location>
</feature>
<dbReference type="AlphaFoldDB" id="A0A3M6U8W7"/>
<dbReference type="InterPro" id="IPR002048">
    <property type="entry name" value="EF_hand_dom"/>
</dbReference>
<dbReference type="Proteomes" id="UP000275408">
    <property type="component" value="Unassembled WGS sequence"/>
</dbReference>
<dbReference type="Pfam" id="PF13499">
    <property type="entry name" value="EF-hand_7"/>
    <property type="match status" value="1"/>
</dbReference>
<evidence type="ECO:0000259" key="2">
    <source>
        <dbReference type="PROSITE" id="PS50222"/>
    </source>
</evidence>
<feature type="domain" description="EF-hand" evidence="2">
    <location>
        <begin position="564"/>
        <end position="599"/>
    </location>
</feature>
<gene>
    <name evidence="3" type="ORF">pdam_00002936</name>
</gene>
<dbReference type="OrthoDB" id="26525at2759"/>
<dbReference type="EMBL" id="RCHS01002011">
    <property type="protein sequence ID" value="RMX50087.1"/>
    <property type="molecule type" value="Genomic_DNA"/>
</dbReference>
<dbReference type="SUPFAM" id="SSF47473">
    <property type="entry name" value="EF-hand"/>
    <property type="match status" value="1"/>
</dbReference>
<keyword evidence="4" id="KW-1185">Reference proteome</keyword>
<dbReference type="GO" id="GO:0005509">
    <property type="term" value="F:calcium ion binding"/>
    <property type="evidence" value="ECO:0007669"/>
    <property type="project" value="InterPro"/>
</dbReference>
<dbReference type="SMART" id="SM00054">
    <property type="entry name" value="EFh"/>
    <property type="match status" value="2"/>
</dbReference>
<accession>A0A3M6U8W7</accession>
<sequence>MFSSNFNKGLYGPTRTSARTEIKDVLLRDHVLQNGEWHGDDRQKNPWKTSFSISFEKPSVGKNVKHGKVNVRTNVTSFVLGSEGGLSLATTAKDFDNKLQGAPFKAAPSQSTSIADFSPKYMSDEIFGRSGSVYSRTFAKGPQAQGSNAKNRAECQKLTTHLNTSHFYFGSDLNGYGTETRHSFEKNLEHSAKEPGPSTNLASKTAQETYKSSVFRHGDWNVAEPHFIKHSVTCDDFHIKPFTTSHNDGSKDTKGQKQEKDELEYTESKVPSISPKDNPSHPYYQRSTHFVLGTNTDDRSSLHQKDFILSKRECLIKPPAAPPPISSKVLPNLEDCRPSCSTHTADFTDHKIQITQISQGRAAETKLNRARHNTLAVVLSCDAQCHAGDRQASMTGSGYLHPPKDHPYLSHQREQNSRYRYLDSDGALLRAPEWPSPSETKEEFIPIEELATGNGAAKLKQKKDDCLERITDNRKTHFQFGSDNKHKHTEQHDQFLLSLQLDPALPAAGKSEGPEQKYSHVYPSETTQQGRYRVSEPLPQDKVVTIQQQMLQLNQQRFYNSGDTMNIHLRKAFLDFDTSLSGRISIEDLKSVLAKLGIDMEEKTLGKLIEMCDAGRTGFVDYEEFSKYLTKDALISLGNKPSETSVMKTDFCSPEQRRLSSARLRTIEMAKKIAPMKVNSHYFHEHHSGAPRLSTTAQDFVRPDRRPGR</sequence>
<protein>
    <recommendedName>
        <fullName evidence="2">EF-hand domain-containing protein</fullName>
    </recommendedName>
</protein>
<feature type="compositionally biased region" description="Basic and acidic residues" evidence="1">
    <location>
        <begin position="248"/>
        <end position="260"/>
    </location>
</feature>
<reference evidence="3 4" key="1">
    <citation type="journal article" date="2018" name="Sci. Rep.">
        <title>Comparative analysis of the Pocillopora damicornis genome highlights role of immune system in coral evolution.</title>
        <authorList>
            <person name="Cunning R."/>
            <person name="Bay R.A."/>
            <person name="Gillette P."/>
            <person name="Baker A.C."/>
            <person name="Traylor-Knowles N."/>
        </authorList>
    </citation>
    <scope>NUCLEOTIDE SEQUENCE [LARGE SCALE GENOMIC DNA]</scope>
    <source>
        <strain evidence="3">RSMAS</strain>
        <tissue evidence="3">Whole animal</tissue>
    </source>
</reference>
<evidence type="ECO:0000256" key="1">
    <source>
        <dbReference type="SAM" id="MobiDB-lite"/>
    </source>
</evidence>
<organism evidence="3 4">
    <name type="scientific">Pocillopora damicornis</name>
    <name type="common">Cauliflower coral</name>
    <name type="synonym">Millepora damicornis</name>
    <dbReference type="NCBI Taxonomy" id="46731"/>
    <lineage>
        <taxon>Eukaryota</taxon>
        <taxon>Metazoa</taxon>
        <taxon>Cnidaria</taxon>
        <taxon>Anthozoa</taxon>
        <taxon>Hexacorallia</taxon>
        <taxon>Scleractinia</taxon>
        <taxon>Astrocoeniina</taxon>
        <taxon>Pocilloporidae</taxon>
        <taxon>Pocillopora</taxon>
    </lineage>
</organism>
<dbReference type="PROSITE" id="PS50222">
    <property type="entry name" value="EF_HAND_2"/>
    <property type="match status" value="2"/>
</dbReference>
<proteinExistence type="predicted"/>